<proteinExistence type="predicted"/>
<gene>
    <name evidence="2" type="ORF">Pfra01_000945900</name>
</gene>
<protein>
    <submittedName>
        <fullName evidence="2">Unnamed protein product</fullName>
    </submittedName>
</protein>
<name>A0A9W6XC76_9STRA</name>
<accession>A0A9W6XC76</accession>
<dbReference type="EMBL" id="BSXT01000876">
    <property type="protein sequence ID" value="GMF35584.1"/>
    <property type="molecule type" value="Genomic_DNA"/>
</dbReference>
<dbReference type="AlphaFoldDB" id="A0A9W6XC76"/>
<reference evidence="2" key="1">
    <citation type="submission" date="2023-04" db="EMBL/GenBank/DDBJ databases">
        <title>Phytophthora fragariaefolia NBRC 109709.</title>
        <authorList>
            <person name="Ichikawa N."/>
            <person name="Sato H."/>
            <person name="Tonouchi N."/>
        </authorList>
    </citation>
    <scope>NUCLEOTIDE SEQUENCE</scope>
    <source>
        <strain evidence="2">NBRC 109709</strain>
    </source>
</reference>
<dbReference type="Proteomes" id="UP001165121">
    <property type="component" value="Unassembled WGS sequence"/>
</dbReference>
<organism evidence="2 3">
    <name type="scientific">Phytophthora fragariaefolia</name>
    <dbReference type="NCBI Taxonomy" id="1490495"/>
    <lineage>
        <taxon>Eukaryota</taxon>
        <taxon>Sar</taxon>
        <taxon>Stramenopiles</taxon>
        <taxon>Oomycota</taxon>
        <taxon>Peronosporomycetes</taxon>
        <taxon>Peronosporales</taxon>
        <taxon>Peronosporaceae</taxon>
        <taxon>Phytophthora</taxon>
    </lineage>
</organism>
<feature type="region of interest" description="Disordered" evidence="1">
    <location>
        <begin position="46"/>
        <end position="65"/>
    </location>
</feature>
<evidence type="ECO:0000313" key="2">
    <source>
        <dbReference type="EMBL" id="GMF35584.1"/>
    </source>
</evidence>
<evidence type="ECO:0000313" key="3">
    <source>
        <dbReference type="Proteomes" id="UP001165121"/>
    </source>
</evidence>
<sequence length="373" mass="41815">MFLKVFCFNLTDRSFAKTPRFGIGCYSHEIFRDPEEPETKFALQPDQIHRSARPDPPPSETSMVTTRSQTAAARAGSQNAVQATMQNQQGSDVVTATVEVSDDNILATTAPTAIQLVPGAESCLANLAERFLAQVQVLAGENVILKYQQEGLNQAQQAAIVAVLGYAESGLKELASRQLVMVHEFQRELAPNRSALQQQILLLQKRETQSVLQSYAKRAKQLGQTVHFKFGASFKKMTAHMQQQIAEQLTSRLGTNPSKDGEQLVDKSTTAMEARIGTLLEDRLNELLASKFNSRNNDKINKSVDGLVHKHIDTSISNLKLRLEQSFDLRLKHFREEMQRQLNSNHTVHDTFNEDIQQMVTQQTTRLVRQAEL</sequence>
<comment type="caution">
    <text evidence="2">The sequence shown here is derived from an EMBL/GenBank/DDBJ whole genome shotgun (WGS) entry which is preliminary data.</text>
</comment>
<evidence type="ECO:0000256" key="1">
    <source>
        <dbReference type="SAM" id="MobiDB-lite"/>
    </source>
</evidence>
<keyword evidence="3" id="KW-1185">Reference proteome</keyword>